<evidence type="ECO:0000256" key="3">
    <source>
        <dbReference type="ARBA" id="ARBA00004630"/>
    </source>
</evidence>
<evidence type="ECO:0000256" key="5">
    <source>
        <dbReference type="ARBA" id="ARBA00022723"/>
    </source>
</evidence>
<feature type="compositionally biased region" description="Basic and acidic residues" evidence="8">
    <location>
        <begin position="1"/>
        <end position="13"/>
    </location>
</feature>
<name>A0A2C9LI20_BIOGL</name>
<evidence type="ECO:0000259" key="10">
    <source>
        <dbReference type="PROSITE" id="PS51837"/>
    </source>
</evidence>
<evidence type="ECO:0000256" key="9">
    <source>
        <dbReference type="SAM" id="Phobius"/>
    </source>
</evidence>
<keyword evidence="7 9" id="KW-0472">Membrane</keyword>
<comment type="subcellular location">
    <subcellularLocation>
        <location evidence="2">Endosome membrane</location>
        <topology evidence="2">Peripheral membrane protein</topology>
    </subcellularLocation>
    <subcellularLocation>
        <location evidence="1">Late endosome membrane</location>
    </subcellularLocation>
    <subcellularLocation>
        <location evidence="3">Lysosome membrane</location>
        <topology evidence="3">Peripheral membrane protein</topology>
        <orientation evidence="3">Cytoplasmic side</orientation>
    </subcellularLocation>
</comment>
<dbReference type="RefSeq" id="XP_013064680.1">
    <property type="nucleotide sequence ID" value="XM_013209226.2"/>
</dbReference>
<dbReference type="VEuPathDB" id="VectorBase:BGLB031212"/>
<sequence>MDHTEKGHIDPPPKYEPPTAGYHVDPNQHGGHPPSGYPPSGYPLAGAPPPQGYQASSGQTTVIVQPMNMPLPGANFRFMQFPAYIVCQHCQATVTTSTEYTTGLLTWAVAGVICLFGLWLGCCLIPFCIDGTKDVIHRCPNCKQVVGKFAHF</sequence>
<organism evidence="11 12">
    <name type="scientific">Biomphalaria glabrata</name>
    <name type="common">Bloodfluke planorb</name>
    <name type="synonym">Freshwater snail</name>
    <dbReference type="NCBI Taxonomy" id="6526"/>
    <lineage>
        <taxon>Eukaryota</taxon>
        <taxon>Metazoa</taxon>
        <taxon>Spiralia</taxon>
        <taxon>Lophotrochozoa</taxon>
        <taxon>Mollusca</taxon>
        <taxon>Gastropoda</taxon>
        <taxon>Heterobranchia</taxon>
        <taxon>Euthyneura</taxon>
        <taxon>Panpulmonata</taxon>
        <taxon>Hygrophila</taxon>
        <taxon>Lymnaeoidea</taxon>
        <taxon>Planorbidae</taxon>
        <taxon>Biomphalaria</taxon>
    </lineage>
</organism>
<dbReference type="PANTHER" id="PTHR23292">
    <property type="entry name" value="LIPOPOLYSACCHARIDE-INDUCED TUMOR NECROSIS FACTOR-ALPHA FACTOR"/>
    <property type="match status" value="1"/>
</dbReference>
<dbReference type="GO" id="GO:0008270">
    <property type="term" value="F:zinc ion binding"/>
    <property type="evidence" value="ECO:0007669"/>
    <property type="project" value="TreeGrafter"/>
</dbReference>
<reference evidence="11" key="1">
    <citation type="submission" date="2020-05" db="UniProtKB">
        <authorList>
            <consortium name="EnsemblMetazoa"/>
        </authorList>
    </citation>
    <scope>IDENTIFICATION</scope>
    <source>
        <strain evidence="11">BB02</strain>
    </source>
</reference>
<evidence type="ECO:0000313" key="11">
    <source>
        <dbReference type="EnsemblMetazoa" id="BGLB031212-PA"/>
    </source>
</evidence>
<dbReference type="Proteomes" id="UP000076420">
    <property type="component" value="Unassembled WGS sequence"/>
</dbReference>
<evidence type="ECO:0000313" key="14">
    <source>
        <dbReference type="RefSeq" id="XP_013064680.1"/>
    </source>
</evidence>
<feature type="transmembrane region" description="Helical" evidence="9">
    <location>
        <begin position="104"/>
        <end position="129"/>
    </location>
</feature>
<dbReference type="Pfam" id="PF10601">
    <property type="entry name" value="zf-LITAF-like"/>
    <property type="match status" value="1"/>
</dbReference>
<dbReference type="AlphaFoldDB" id="A0A2C9LI20"/>
<dbReference type="Proteomes" id="UP001165740">
    <property type="component" value="Chromosome 10"/>
</dbReference>
<accession>A0A2C9LI20</accession>
<dbReference type="OrthoDB" id="4713066at2759"/>
<keyword evidence="6" id="KW-0862">Zinc</keyword>
<keyword evidence="9" id="KW-0812">Transmembrane</keyword>
<dbReference type="VEuPathDB" id="VectorBase:BGLAX_037513"/>
<dbReference type="GeneID" id="106053641"/>
<dbReference type="STRING" id="6526.A0A2C9LI20"/>
<dbReference type="GO" id="GO:0031902">
    <property type="term" value="C:late endosome membrane"/>
    <property type="evidence" value="ECO:0007669"/>
    <property type="project" value="UniProtKB-SubCell"/>
</dbReference>
<evidence type="ECO:0000256" key="4">
    <source>
        <dbReference type="ARBA" id="ARBA00005975"/>
    </source>
</evidence>
<dbReference type="PANTHER" id="PTHR23292:SF6">
    <property type="entry name" value="FI16602P1-RELATED"/>
    <property type="match status" value="1"/>
</dbReference>
<evidence type="ECO:0000256" key="7">
    <source>
        <dbReference type="ARBA" id="ARBA00023136"/>
    </source>
</evidence>
<evidence type="ECO:0000313" key="13">
    <source>
        <dbReference type="Proteomes" id="UP001165740"/>
    </source>
</evidence>
<keyword evidence="9" id="KW-1133">Transmembrane helix</keyword>
<dbReference type="PROSITE" id="PS51837">
    <property type="entry name" value="LITAF"/>
    <property type="match status" value="1"/>
</dbReference>
<evidence type="ECO:0000313" key="12">
    <source>
        <dbReference type="Proteomes" id="UP000076420"/>
    </source>
</evidence>
<evidence type="ECO:0000256" key="1">
    <source>
        <dbReference type="ARBA" id="ARBA00004414"/>
    </source>
</evidence>
<dbReference type="OMA" id="PMIGAQP"/>
<feature type="domain" description="LITAF" evidence="10">
    <location>
        <begin position="65"/>
        <end position="151"/>
    </location>
</feature>
<evidence type="ECO:0000256" key="2">
    <source>
        <dbReference type="ARBA" id="ARBA00004481"/>
    </source>
</evidence>
<gene>
    <name evidence="11" type="primary">106053641</name>
    <name evidence="14" type="synonym">LOC106053641</name>
</gene>
<comment type="similarity">
    <text evidence="4">Belongs to the CDIP1/LITAF family.</text>
</comment>
<evidence type="ECO:0000256" key="6">
    <source>
        <dbReference type="ARBA" id="ARBA00022833"/>
    </source>
</evidence>
<dbReference type="KEGG" id="bgt:106053641"/>
<keyword evidence="13" id="KW-1185">Reference proteome</keyword>
<dbReference type="GO" id="GO:0005765">
    <property type="term" value="C:lysosomal membrane"/>
    <property type="evidence" value="ECO:0007669"/>
    <property type="project" value="UniProtKB-SubCell"/>
</dbReference>
<keyword evidence="5" id="KW-0479">Metal-binding</keyword>
<reference evidence="14" key="2">
    <citation type="submission" date="2025-04" db="UniProtKB">
        <authorList>
            <consortium name="RefSeq"/>
        </authorList>
    </citation>
    <scope>IDENTIFICATION</scope>
</reference>
<dbReference type="InterPro" id="IPR037519">
    <property type="entry name" value="LITAF_fam"/>
</dbReference>
<proteinExistence type="inferred from homology"/>
<dbReference type="EnsemblMetazoa" id="BGLB031212-RA">
    <property type="protein sequence ID" value="BGLB031212-PA"/>
    <property type="gene ID" value="BGLB031212"/>
</dbReference>
<feature type="region of interest" description="Disordered" evidence="8">
    <location>
        <begin position="1"/>
        <end position="43"/>
    </location>
</feature>
<dbReference type="InterPro" id="IPR006629">
    <property type="entry name" value="LITAF"/>
</dbReference>
<protein>
    <submittedName>
        <fullName evidence="14">Cell death-inducing p53-target protein 1 homolog</fullName>
    </submittedName>
</protein>
<dbReference type="SMART" id="SM00714">
    <property type="entry name" value="LITAF"/>
    <property type="match status" value="1"/>
</dbReference>
<evidence type="ECO:0000256" key="8">
    <source>
        <dbReference type="SAM" id="MobiDB-lite"/>
    </source>
</evidence>